<dbReference type="GO" id="GO:0005509">
    <property type="term" value="F:calcium ion binding"/>
    <property type="evidence" value="ECO:0007669"/>
    <property type="project" value="InterPro"/>
</dbReference>
<evidence type="ECO:0000256" key="15">
    <source>
        <dbReference type="SAM" id="MobiDB-lite"/>
    </source>
</evidence>
<dbReference type="GO" id="GO:0004571">
    <property type="term" value="F:mannosyl-oligosaccharide 1,2-alpha-mannosidase activity"/>
    <property type="evidence" value="ECO:0007669"/>
    <property type="project" value="UniProtKB-EC"/>
</dbReference>
<evidence type="ECO:0000256" key="1">
    <source>
        <dbReference type="ARBA" id="ARBA00001913"/>
    </source>
</evidence>
<dbReference type="PANTHER" id="PTHR11742:SF101">
    <property type="entry name" value="MANNOSYL-OLIGOSACCHARIDE ALPHA-1,2-MANNOSIDASE 1B"/>
    <property type="match status" value="1"/>
</dbReference>
<feature type="region of interest" description="Disordered" evidence="15">
    <location>
        <begin position="206"/>
        <end position="238"/>
    </location>
</feature>
<feature type="disulfide bond" evidence="13">
    <location>
        <begin position="378"/>
        <end position="407"/>
    </location>
</feature>
<feature type="active site" evidence="11">
    <location>
        <position position="465"/>
    </location>
</feature>
<name>A0A6G1G2B3_9PEZI</name>
<comment type="pathway">
    <text evidence="2">Protein modification; protein glycosylation.</text>
</comment>
<proteinExistence type="inferred from homology"/>
<dbReference type="Pfam" id="PF01532">
    <property type="entry name" value="Glyco_hydro_47"/>
    <property type="match status" value="1"/>
</dbReference>
<feature type="active site" evidence="11">
    <location>
        <position position="304"/>
    </location>
</feature>
<evidence type="ECO:0000256" key="12">
    <source>
        <dbReference type="PIRSR" id="PIRSR601382-2"/>
    </source>
</evidence>
<comment type="catalytic activity">
    <reaction evidence="9">
        <text>N(4)-(alpha-D-Man-(1-&gt;2)-alpha-D-Man-(1-&gt;2)-alpha-D-Man-(1-&gt;3)-[alpha-D-Man-(1-&gt;3)-[alpha-D-Man-(1-&gt;2)-alpha-D-Man-(1-&gt;6)]-alpha-D-Man-(1-&gt;6)]-beta-D-Man-(1-&gt;4)-beta-D-GlcNAc-(1-&gt;4)-beta-D-GlcNAc)-L-asparaginyl-[protein] (N-glucan mannose isomer 8A1,2,3B1,3) + 3 H2O = N(4)-(alpha-D-Man-(1-&gt;3)-[alpha-D-Man-(1-&gt;3)-[alpha-D-Man-(1-&gt;6)]-alpha-D-Man-(1-&gt;6)]-beta-D-Man-(1-&gt;4)-beta-D-GlcNAc-(1-&gt;4)-beta-D-GlcNAc)-L-asparaginyl-[protein] (N-glucan mannose isomer 5A1,2) + 3 beta-D-mannose</text>
        <dbReference type="Rhea" id="RHEA:56028"/>
        <dbReference type="Rhea" id="RHEA-COMP:14358"/>
        <dbReference type="Rhea" id="RHEA-COMP:14367"/>
        <dbReference type="ChEBI" id="CHEBI:15377"/>
        <dbReference type="ChEBI" id="CHEBI:28563"/>
        <dbReference type="ChEBI" id="CHEBI:59087"/>
        <dbReference type="ChEBI" id="CHEBI:60628"/>
        <dbReference type="EC" id="3.2.1.113"/>
    </reaction>
</comment>
<feature type="compositionally biased region" description="Basic and acidic residues" evidence="15">
    <location>
        <begin position="212"/>
        <end position="224"/>
    </location>
</feature>
<evidence type="ECO:0000313" key="17">
    <source>
        <dbReference type="Proteomes" id="UP000504638"/>
    </source>
</evidence>
<keyword evidence="12" id="KW-0106">Calcium</keyword>
<evidence type="ECO:0000256" key="3">
    <source>
        <dbReference type="ARBA" id="ARBA00007658"/>
    </source>
</evidence>
<dbReference type="InterPro" id="IPR036026">
    <property type="entry name" value="Seven-hairpin_glycosidases"/>
</dbReference>
<dbReference type="GeneID" id="54416197"/>
<dbReference type="InterPro" id="IPR001382">
    <property type="entry name" value="Glyco_hydro_47"/>
</dbReference>
<evidence type="ECO:0000256" key="4">
    <source>
        <dbReference type="ARBA" id="ARBA00022729"/>
    </source>
</evidence>
<dbReference type="EC" id="3.2.1.-" evidence="14"/>
<evidence type="ECO:0000256" key="10">
    <source>
        <dbReference type="ARBA" id="ARBA00048605"/>
    </source>
</evidence>
<evidence type="ECO:0000256" key="6">
    <source>
        <dbReference type="ARBA" id="ARBA00023157"/>
    </source>
</evidence>
<dbReference type="GO" id="GO:0005975">
    <property type="term" value="P:carbohydrate metabolic process"/>
    <property type="evidence" value="ECO:0007669"/>
    <property type="project" value="InterPro"/>
</dbReference>
<feature type="active site" description="Proton donor" evidence="11">
    <location>
        <position position="421"/>
    </location>
</feature>
<comment type="cofactor">
    <cofactor evidence="1 12">
        <name>Ca(2+)</name>
        <dbReference type="ChEBI" id="CHEBI:29108"/>
    </cofactor>
</comment>
<feature type="binding site" evidence="12">
    <location>
        <position position="566"/>
    </location>
    <ligand>
        <name>Ca(2+)</name>
        <dbReference type="ChEBI" id="CHEBI:29108"/>
    </ligand>
</feature>
<keyword evidence="7" id="KW-0325">Glycoprotein</keyword>
<keyword evidence="4" id="KW-0732">Signal</keyword>
<gene>
    <name evidence="16 18" type="ORF">P152DRAFT_376508</name>
</gene>
<keyword evidence="12" id="KW-0479">Metal-binding</keyword>
<comment type="catalytic activity">
    <reaction evidence="10">
        <text>N(4)-(alpha-D-Man-(1-&gt;2)-alpha-D-Man-(1-&gt;2)-alpha-D-Man-(1-&gt;3)-[alpha-D-Man-(1-&gt;2)-alpha-D-Man-(1-&gt;3)-[alpha-D-Man-(1-&gt;2)-alpha-D-Man-(1-&gt;6)]-alpha-D-Man-(1-&gt;6)]-beta-D-Man-(1-&gt;4)-beta-D-GlcNAc-(1-&gt;4)-beta-D-GlcNAc)-L-asparaginyl-[protein] (N-glucan mannose isomer 9A1,2,3B1,2,3) + 4 H2O = N(4)-(alpha-D-Man-(1-&gt;3)-[alpha-D-Man-(1-&gt;3)-[alpha-D-Man-(1-&gt;6)]-alpha-D-Man-(1-&gt;6)]-beta-D-Man-(1-&gt;4)-beta-D-GlcNAc-(1-&gt;4)-beta-D-GlcNAc)-L-asparaginyl-[protein] (N-glucan mannose isomer 5A1,2) + 4 beta-D-mannose</text>
        <dbReference type="Rhea" id="RHEA:56008"/>
        <dbReference type="Rhea" id="RHEA-COMP:14356"/>
        <dbReference type="Rhea" id="RHEA-COMP:14367"/>
        <dbReference type="ChEBI" id="CHEBI:15377"/>
        <dbReference type="ChEBI" id="CHEBI:28563"/>
        <dbReference type="ChEBI" id="CHEBI:59087"/>
        <dbReference type="ChEBI" id="CHEBI:139493"/>
        <dbReference type="EC" id="3.2.1.113"/>
    </reaction>
</comment>
<evidence type="ECO:0000256" key="2">
    <source>
        <dbReference type="ARBA" id="ARBA00004922"/>
    </source>
</evidence>
<feature type="non-terminal residue" evidence="16">
    <location>
        <position position="1"/>
    </location>
</feature>
<feature type="non-terminal residue" evidence="16">
    <location>
        <position position="572"/>
    </location>
</feature>
<reference evidence="18" key="2">
    <citation type="submission" date="2020-04" db="EMBL/GenBank/DDBJ databases">
        <authorList>
            <consortium name="NCBI Genome Project"/>
        </authorList>
    </citation>
    <scope>NUCLEOTIDE SEQUENCE</scope>
    <source>
        <strain evidence="18">CBS 781.70</strain>
    </source>
</reference>
<dbReference type="OrthoDB" id="8118055at2759"/>
<keyword evidence="17" id="KW-1185">Reference proteome</keyword>
<keyword evidence="6 13" id="KW-1015">Disulfide bond</keyword>
<evidence type="ECO:0000313" key="16">
    <source>
        <dbReference type="EMBL" id="KAF1812061.1"/>
    </source>
</evidence>
<sequence>TTFKFLSAALVLIFYFVFMSFKTPTPHHRMHLPKVKTPPIQFGHAVKYSISPDPEKLRRTRDAMQHTWYAYRNHAWGHDGIKPVSGKPDDSRNGWGAFIVDSSTTLALMDLWSELKLNIQHILRIDFTQAIGLVDPFETTIRYLGGMLSLIEMSDAGLIPEKVIDQDERDQLLAQAVTLAEKLGPAFDTPTGLPWPRVDFKRNIGTWVPDPGSDHDKDHEKDPNKPPSDPPSIGPARAGTNILEYHTLSKLTGDATYINNATRAWTSLVWPKKEERMRGLVEGPINILTGKVTKPHANWDGGHDSFYEYLLKASLLIPSNRHTAHYQKRFHQAATSLREHLTSRSAYEITPDIHLTQHLFLGKRLGPHLLNEQSHLACFAPATLLLATAHLRRPDLRPLARALLESCHHLATSTPSNLPPELARWMPATPPYENASFAPESSAEWAQLSKHAFWAPDPAYHLRPEYFESLFVAYRVTGEARYRDWAWEAFEAIDRRCRARYGYAGLVDVMAAGTETKTGEGKGDGEKNSGRIDLQESWWAAETVKYAFLIFGSGGMGGLDEWVFSTEGHLFR</sequence>
<dbReference type="InterPro" id="IPR050749">
    <property type="entry name" value="Glycosyl_Hydrolase_47"/>
</dbReference>
<reference evidence="16 18" key="1">
    <citation type="submission" date="2020-01" db="EMBL/GenBank/DDBJ databases">
        <authorList>
            <consortium name="DOE Joint Genome Institute"/>
            <person name="Haridas S."/>
            <person name="Albert R."/>
            <person name="Binder M."/>
            <person name="Bloem J."/>
            <person name="Labutti K."/>
            <person name="Salamov A."/>
            <person name="Andreopoulos B."/>
            <person name="Baker S.E."/>
            <person name="Barry K."/>
            <person name="Bills G."/>
            <person name="Bluhm B.H."/>
            <person name="Cannon C."/>
            <person name="Castanera R."/>
            <person name="Culley D.E."/>
            <person name="Daum C."/>
            <person name="Ezra D."/>
            <person name="Gonzalez J.B."/>
            <person name="Henrissat B."/>
            <person name="Kuo A."/>
            <person name="Liang C."/>
            <person name="Lipzen A."/>
            <person name="Lutzoni F."/>
            <person name="Magnuson J."/>
            <person name="Mondo S."/>
            <person name="Nolan M."/>
            <person name="Ohm R."/>
            <person name="Pangilinan J."/>
            <person name="Park H.-J."/>
            <person name="Ramirez L."/>
            <person name="Alfaro M."/>
            <person name="Sun H."/>
            <person name="Tritt A."/>
            <person name="Yoshinaga Y."/>
            <person name="Zwiers L.-H."/>
            <person name="Turgeon B.G."/>
            <person name="Goodwin S.B."/>
            <person name="Spatafora J.W."/>
            <person name="Crous P.W."/>
            <person name="Grigoriev I.V."/>
        </authorList>
    </citation>
    <scope>NUCLEOTIDE SEQUENCE</scope>
    <source>
        <strain evidence="16 18">CBS 781.70</strain>
    </source>
</reference>
<evidence type="ECO:0000256" key="8">
    <source>
        <dbReference type="ARBA" id="ARBA00023295"/>
    </source>
</evidence>
<dbReference type="UniPathway" id="UPA00378"/>
<evidence type="ECO:0000256" key="11">
    <source>
        <dbReference type="PIRSR" id="PIRSR601382-1"/>
    </source>
</evidence>
<dbReference type="GO" id="GO:0005783">
    <property type="term" value="C:endoplasmic reticulum"/>
    <property type="evidence" value="ECO:0007669"/>
    <property type="project" value="TreeGrafter"/>
</dbReference>
<dbReference type="InterPro" id="IPR012341">
    <property type="entry name" value="6hp_glycosidase-like_sf"/>
</dbReference>
<evidence type="ECO:0000256" key="14">
    <source>
        <dbReference type="RuleBase" id="RU361193"/>
    </source>
</evidence>
<keyword evidence="5 14" id="KW-0378">Hydrolase</keyword>
<dbReference type="GO" id="GO:0036503">
    <property type="term" value="P:ERAD pathway"/>
    <property type="evidence" value="ECO:0007669"/>
    <property type="project" value="UniProtKB-ARBA"/>
</dbReference>
<keyword evidence="8 14" id="KW-0326">Glycosidase</keyword>
<comment type="similarity">
    <text evidence="3 14">Belongs to the glycosyl hydrolase 47 family.</text>
</comment>
<dbReference type="Gene3D" id="1.50.10.10">
    <property type="match status" value="1"/>
</dbReference>
<reference evidence="18" key="3">
    <citation type="submission" date="2025-04" db="UniProtKB">
        <authorList>
            <consortium name="RefSeq"/>
        </authorList>
    </citation>
    <scope>IDENTIFICATION</scope>
    <source>
        <strain evidence="18">CBS 781.70</strain>
    </source>
</reference>
<dbReference type="SUPFAM" id="SSF48225">
    <property type="entry name" value="Seven-hairpin glycosidases"/>
    <property type="match status" value="1"/>
</dbReference>
<dbReference type="GO" id="GO:0016020">
    <property type="term" value="C:membrane"/>
    <property type="evidence" value="ECO:0007669"/>
    <property type="project" value="InterPro"/>
</dbReference>
<evidence type="ECO:0000313" key="18">
    <source>
        <dbReference type="RefSeq" id="XP_033533692.1"/>
    </source>
</evidence>
<dbReference type="EMBL" id="ML975159">
    <property type="protein sequence ID" value="KAF1812061.1"/>
    <property type="molecule type" value="Genomic_DNA"/>
</dbReference>
<organism evidence="16">
    <name type="scientific">Eremomyces bilateralis CBS 781.70</name>
    <dbReference type="NCBI Taxonomy" id="1392243"/>
    <lineage>
        <taxon>Eukaryota</taxon>
        <taxon>Fungi</taxon>
        <taxon>Dikarya</taxon>
        <taxon>Ascomycota</taxon>
        <taxon>Pezizomycotina</taxon>
        <taxon>Dothideomycetes</taxon>
        <taxon>Dothideomycetes incertae sedis</taxon>
        <taxon>Eremomycetales</taxon>
        <taxon>Eremomycetaceae</taxon>
        <taxon>Eremomyces</taxon>
    </lineage>
</organism>
<feature type="active site" description="Proton donor" evidence="11">
    <location>
        <position position="138"/>
    </location>
</feature>
<accession>A0A6G1G2B3</accession>
<dbReference type="RefSeq" id="XP_033533692.1">
    <property type="nucleotide sequence ID" value="XM_033675627.1"/>
</dbReference>
<protein>
    <recommendedName>
        <fullName evidence="14">alpha-1,2-Mannosidase</fullName>
        <ecNumber evidence="14">3.2.1.-</ecNumber>
    </recommendedName>
</protein>
<dbReference type="AlphaFoldDB" id="A0A6G1G2B3"/>
<evidence type="ECO:0000256" key="9">
    <source>
        <dbReference type="ARBA" id="ARBA00047669"/>
    </source>
</evidence>
<dbReference type="Proteomes" id="UP000504638">
    <property type="component" value="Unplaced"/>
</dbReference>
<dbReference type="PANTHER" id="PTHR11742">
    <property type="entry name" value="MANNOSYL-OLIGOSACCHARIDE ALPHA-1,2-MANNOSIDASE-RELATED"/>
    <property type="match status" value="1"/>
</dbReference>
<evidence type="ECO:0000256" key="13">
    <source>
        <dbReference type="PIRSR" id="PIRSR601382-3"/>
    </source>
</evidence>
<dbReference type="PRINTS" id="PR00747">
    <property type="entry name" value="GLYHDRLASE47"/>
</dbReference>
<evidence type="ECO:0000256" key="7">
    <source>
        <dbReference type="ARBA" id="ARBA00023180"/>
    </source>
</evidence>
<evidence type="ECO:0000256" key="5">
    <source>
        <dbReference type="ARBA" id="ARBA00022801"/>
    </source>
</evidence>